<protein>
    <recommendedName>
        <fullName evidence="4">Centrosomal protein of 44 kDa</fullName>
    </recommendedName>
</protein>
<dbReference type="PANTHER" id="PTHR31477:SF1">
    <property type="entry name" value="CENTROSOMAL PROTEIN OF 44 KDA"/>
    <property type="match status" value="1"/>
</dbReference>
<keyword evidence="7" id="KW-0206">Cytoskeleton</keyword>
<dbReference type="GO" id="GO:0030496">
    <property type="term" value="C:midbody"/>
    <property type="evidence" value="ECO:0007669"/>
    <property type="project" value="UniProtKB-SubCell"/>
</dbReference>
<dbReference type="GO" id="GO:0005813">
    <property type="term" value="C:centrosome"/>
    <property type="evidence" value="ECO:0007669"/>
    <property type="project" value="TreeGrafter"/>
</dbReference>
<dbReference type="GO" id="GO:0005814">
    <property type="term" value="C:centriole"/>
    <property type="evidence" value="ECO:0007669"/>
    <property type="project" value="UniProtKB-SubCell"/>
</dbReference>
<dbReference type="GO" id="GO:0000922">
    <property type="term" value="C:spindle pole"/>
    <property type="evidence" value="ECO:0007669"/>
    <property type="project" value="UniProtKB-SubCell"/>
</dbReference>
<evidence type="ECO:0000256" key="6">
    <source>
        <dbReference type="ARBA" id="ARBA00023054"/>
    </source>
</evidence>
<dbReference type="PANTHER" id="PTHR31477">
    <property type="entry name" value="CENTROSOMAL PROTEIN OF 44 KDA"/>
    <property type="match status" value="1"/>
</dbReference>
<evidence type="ECO:0000259" key="10">
    <source>
        <dbReference type="Pfam" id="PF15007"/>
    </source>
</evidence>
<evidence type="ECO:0000313" key="11">
    <source>
        <dbReference type="EMBL" id="CAF5167436.1"/>
    </source>
</evidence>
<evidence type="ECO:0000256" key="3">
    <source>
        <dbReference type="ARBA" id="ARBA00004647"/>
    </source>
</evidence>
<evidence type="ECO:0000256" key="5">
    <source>
        <dbReference type="ARBA" id="ARBA00022490"/>
    </source>
</evidence>
<sequence>MLSTGDLQNYLRKLQTELRLIKFRDVDYKSLYAGNPCEFLKIYHYVFLDFNPLFAKNLLDKCNCDFYGKTDSHFIDTMYKALRDHFSYKPPVTKEQFFITGFAERKLQMTCDVIALVRQQCKEINLIQQQQQQKRSGASSARLTNVDREKKRASSSTQSASGANTFHPLRDMGLETSKKIDHDIDEFASIQKYHENHHLTMPK</sequence>
<evidence type="ECO:0000256" key="2">
    <source>
        <dbReference type="ARBA" id="ARBA00004214"/>
    </source>
</evidence>
<feature type="compositionally biased region" description="Polar residues" evidence="9">
    <location>
        <begin position="154"/>
        <end position="164"/>
    </location>
</feature>
<dbReference type="InterPro" id="IPR033603">
    <property type="entry name" value="CEP44"/>
</dbReference>
<feature type="region of interest" description="Disordered" evidence="9">
    <location>
        <begin position="130"/>
        <end position="171"/>
    </location>
</feature>
<feature type="non-terminal residue" evidence="11">
    <location>
        <position position="1"/>
    </location>
</feature>
<evidence type="ECO:0000256" key="9">
    <source>
        <dbReference type="SAM" id="MobiDB-lite"/>
    </source>
</evidence>
<organism evidence="11 12">
    <name type="scientific">Rotaria magnacalcarata</name>
    <dbReference type="NCBI Taxonomy" id="392030"/>
    <lineage>
        <taxon>Eukaryota</taxon>
        <taxon>Metazoa</taxon>
        <taxon>Spiralia</taxon>
        <taxon>Gnathifera</taxon>
        <taxon>Rotifera</taxon>
        <taxon>Eurotatoria</taxon>
        <taxon>Bdelloidea</taxon>
        <taxon>Philodinida</taxon>
        <taxon>Philodinidae</taxon>
        <taxon>Rotaria</taxon>
    </lineage>
</organism>
<evidence type="ECO:0000256" key="7">
    <source>
        <dbReference type="ARBA" id="ARBA00023212"/>
    </source>
</evidence>
<dbReference type="Pfam" id="PF15007">
    <property type="entry name" value="CEP44"/>
    <property type="match status" value="1"/>
</dbReference>
<proteinExistence type="predicted"/>
<feature type="compositionally biased region" description="Polar residues" evidence="9">
    <location>
        <begin position="134"/>
        <end position="143"/>
    </location>
</feature>
<evidence type="ECO:0000256" key="8">
    <source>
        <dbReference type="ARBA" id="ARBA00046235"/>
    </source>
</evidence>
<dbReference type="GO" id="GO:0007099">
    <property type="term" value="P:centriole replication"/>
    <property type="evidence" value="ECO:0007669"/>
    <property type="project" value="TreeGrafter"/>
</dbReference>
<accession>A0A8S3GL14</accession>
<dbReference type="AlphaFoldDB" id="A0A8S3GL14"/>
<gene>
    <name evidence="11" type="ORF">GIL414_LOCUS66412</name>
</gene>
<dbReference type="EMBL" id="CAJOBJ010312115">
    <property type="protein sequence ID" value="CAF5167436.1"/>
    <property type="molecule type" value="Genomic_DNA"/>
</dbReference>
<comment type="subcellular location">
    <subcellularLocation>
        <location evidence="1">Cytoplasm</location>
        <location evidence="1">Cytoskeleton</location>
        <location evidence="1">Microtubule organizing center</location>
        <location evidence="1">Centrosome</location>
        <location evidence="1">Centriole</location>
    </subcellularLocation>
    <subcellularLocation>
        <location evidence="3">Cytoplasm</location>
        <location evidence="3">Cytoskeleton</location>
        <location evidence="3">Spindle pole</location>
    </subcellularLocation>
    <subcellularLocation>
        <location evidence="2">Midbody</location>
    </subcellularLocation>
</comment>
<dbReference type="InterPro" id="IPR029157">
    <property type="entry name" value="CEP44_CC"/>
</dbReference>
<evidence type="ECO:0000313" key="12">
    <source>
        <dbReference type="Proteomes" id="UP000681720"/>
    </source>
</evidence>
<reference evidence="11" key="1">
    <citation type="submission" date="2021-02" db="EMBL/GenBank/DDBJ databases">
        <authorList>
            <person name="Nowell W R."/>
        </authorList>
    </citation>
    <scope>NUCLEOTIDE SEQUENCE</scope>
</reference>
<evidence type="ECO:0000256" key="4">
    <source>
        <dbReference type="ARBA" id="ARBA00014053"/>
    </source>
</evidence>
<comment type="caution">
    <text evidence="11">The sequence shown here is derived from an EMBL/GenBank/DDBJ whole genome shotgun (WGS) entry which is preliminary data.</text>
</comment>
<dbReference type="Proteomes" id="UP000681720">
    <property type="component" value="Unassembled WGS sequence"/>
</dbReference>
<keyword evidence="6" id="KW-0175">Coiled coil</keyword>
<keyword evidence="5" id="KW-0963">Cytoplasm</keyword>
<feature type="domain" description="Centrosomal CEP44" evidence="10">
    <location>
        <begin position="6"/>
        <end position="126"/>
    </location>
</feature>
<name>A0A8S3GL14_9BILA</name>
<dbReference type="GO" id="GO:0010457">
    <property type="term" value="P:centriole-centriole cohesion"/>
    <property type="evidence" value="ECO:0007669"/>
    <property type="project" value="TreeGrafter"/>
</dbReference>
<comment type="function">
    <text evidence="8">Centriole-enriched microtubule-binding protein involved in centriole biogenesis. In collaboration with CEP295 and POC1B, is required for the centriole-to-centrosome conversion by ensuring the formation of bona fide centriole wall. Functions as a linker component that maintains centrosome cohesion. Associates with CROCC and regulates its stability and localization to the centrosome.</text>
</comment>
<evidence type="ECO:0000256" key="1">
    <source>
        <dbReference type="ARBA" id="ARBA00004114"/>
    </source>
</evidence>